<dbReference type="Proteomes" id="UP001320706">
    <property type="component" value="Unassembled WGS sequence"/>
</dbReference>
<gene>
    <name evidence="1" type="ORF">M8818_001499</name>
</gene>
<sequence length="95" mass="10588">MHPLSLPRRNYSSPLSPPRSFHVTPSRAASYQKGPLPRIATFDLHECDRRTIERTEPLVSGKIGVVRDATAPLRLDVRCTQASAGWAESPRQTSH</sequence>
<proteinExistence type="predicted"/>
<organism evidence="1 2">
    <name type="scientific">Zalaria obscura</name>
    <dbReference type="NCBI Taxonomy" id="2024903"/>
    <lineage>
        <taxon>Eukaryota</taxon>
        <taxon>Fungi</taxon>
        <taxon>Dikarya</taxon>
        <taxon>Ascomycota</taxon>
        <taxon>Pezizomycotina</taxon>
        <taxon>Dothideomycetes</taxon>
        <taxon>Dothideomycetidae</taxon>
        <taxon>Dothideales</taxon>
        <taxon>Zalariaceae</taxon>
        <taxon>Zalaria</taxon>
    </lineage>
</organism>
<accession>A0ACC3SPE8</accession>
<comment type="caution">
    <text evidence="1">The sequence shown here is derived from an EMBL/GenBank/DDBJ whole genome shotgun (WGS) entry which is preliminary data.</text>
</comment>
<dbReference type="EMBL" id="JAMKPW020000006">
    <property type="protein sequence ID" value="KAK8217246.1"/>
    <property type="molecule type" value="Genomic_DNA"/>
</dbReference>
<evidence type="ECO:0000313" key="1">
    <source>
        <dbReference type="EMBL" id="KAK8217246.1"/>
    </source>
</evidence>
<reference evidence="1" key="1">
    <citation type="submission" date="2024-02" db="EMBL/GenBank/DDBJ databases">
        <title>Metagenome Assembled Genome of Zalaria obscura JY119.</title>
        <authorList>
            <person name="Vighnesh L."/>
            <person name="Jagadeeshwari U."/>
            <person name="Venkata Ramana C."/>
            <person name="Sasikala C."/>
        </authorList>
    </citation>
    <scope>NUCLEOTIDE SEQUENCE</scope>
    <source>
        <strain evidence="1">JY119</strain>
    </source>
</reference>
<protein>
    <submittedName>
        <fullName evidence="1">Uncharacterized protein</fullName>
    </submittedName>
</protein>
<evidence type="ECO:0000313" key="2">
    <source>
        <dbReference type="Proteomes" id="UP001320706"/>
    </source>
</evidence>
<keyword evidence="2" id="KW-1185">Reference proteome</keyword>
<name>A0ACC3SPE8_9PEZI</name>